<dbReference type="Proteomes" id="UP000269872">
    <property type="component" value="Unassembled WGS sequence"/>
</dbReference>
<feature type="transmembrane region" description="Helical" evidence="1">
    <location>
        <begin position="36"/>
        <end position="52"/>
    </location>
</feature>
<dbReference type="EMBL" id="RBUY01000198">
    <property type="protein sequence ID" value="RMV69679.1"/>
    <property type="molecule type" value="Genomic_DNA"/>
</dbReference>
<keyword evidence="1" id="KW-0812">Transmembrane</keyword>
<comment type="caution">
    <text evidence="2">The sequence shown here is derived from an EMBL/GenBank/DDBJ whole genome shotgun (WGS) entry which is preliminary data.</text>
</comment>
<reference evidence="4 5" key="1">
    <citation type="submission" date="2018-08" db="EMBL/GenBank/DDBJ databases">
        <title>Recombination of ecologically and evolutionarily significant loci maintains genetic cohesion in the Pseudomonas syringae species complex.</title>
        <authorList>
            <person name="Dillon M."/>
            <person name="Thakur S."/>
            <person name="Almeida R.N.D."/>
            <person name="Weir B.S."/>
            <person name="Guttman D.S."/>
        </authorList>
    </citation>
    <scope>NUCLEOTIDE SEQUENCE [LARGE SCALE GENOMIC DNA]</scope>
    <source>
        <strain evidence="2 5">ICMP 4086</strain>
        <strain evidence="3 4">ICMP 7496</strain>
    </source>
</reference>
<gene>
    <name evidence="3" type="ORF">ALP05_02619</name>
    <name evidence="2" type="ORF">ALQ84_04382</name>
</gene>
<dbReference type="EMBL" id="RBOC01000166">
    <property type="protein sequence ID" value="RMM05540.1"/>
    <property type="molecule type" value="Genomic_DNA"/>
</dbReference>
<proteinExistence type="predicted"/>
<organism evidence="2 5">
    <name type="scientific">Pseudomonas caricapapayae</name>
    <dbReference type="NCBI Taxonomy" id="46678"/>
    <lineage>
        <taxon>Bacteria</taxon>
        <taxon>Pseudomonadati</taxon>
        <taxon>Pseudomonadota</taxon>
        <taxon>Gammaproteobacteria</taxon>
        <taxon>Pseudomonadales</taxon>
        <taxon>Pseudomonadaceae</taxon>
        <taxon>Pseudomonas</taxon>
    </lineage>
</organism>
<accession>A0A0P9KMX2</accession>
<dbReference type="Proteomes" id="UP000278587">
    <property type="component" value="Unassembled WGS sequence"/>
</dbReference>
<keyword evidence="1" id="KW-1133">Transmembrane helix</keyword>
<dbReference type="RefSeq" id="WP_162839034.1">
    <property type="nucleotide sequence ID" value="NZ_LJPW01000012.1"/>
</dbReference>
<sequence>MMPDRHKLFGKTVNSSKLFWLAALAFLIAASLDFQWYYIGLAGMFVAVAATHQRRQEV</sequence>
<evidence type="ECO:0000313" key="2">
    <source>
        <dbReference type="EMBL" id="RMM05540.1"/>
    </source>
</evidence>
<evidence type="ECO:0000256" key="1">
    <source>
        <dbReference type="SAM" id="Phobius"/>
    </source>
</evidence>
<evidence type="ECO:0000313" key="4">
    <source>
        <dbReference type="Proteomes" id="UP000269872"/>
    </source>
</evidence>
<dbReference type="AlphaFoldDB" id="A0A0P9KMX2"/>
<evidence type="ECO:0000313" key="5">
    <source>
        <dbReference type="Proteomes" id="UP000278587"/>
    </source>
</evidence>
<evidence type="ECO:0000313" key="3">
    <source>
        <dbReference type="EMBL" id="RMV69679.1"/>
    </source>
</evidence>
<protein>
    <submittedName>
        <fullName evidence="2">Uncharacterized protein</fullName>
    </submittedName>
</protein>
<keyword evidence="1" id="KW-0472">Membrane</keyword>
<name>A0A0P9KMX2_9PSED</name>
<feature type="transmembrane region" description="Helical" evidence="1">
    <location>
        <begin position="12"/>
        <end position="30"/>
    </location>
</feature>